<gene>
    <name evidence="7" type="primary">ABSGL_04510.1 scaffold 5475</name>
</gene>
<dbReference type="GO" id="GO:0004467">
    <property type="term" value="F:long-chain fatty acid-CoA ligase activity"/>
    <property type="evidence" value="ECO:0007669"/>
    <property type="project" value="UniProtKB-EC"/>
</dbReference>
<evidence type="ECO:0000313" key="7">
    <source>
        <dbReference type="EMBL" id="SAL98939.1"/>
    </source>
</evidence>
<keyword evidence="8" id="KW-1185">Reference proteome</keyword>
<dbReference type="GO" id="GO:0005886">
    <property type="term" value="C:plasma membrane"/>
    <property type="evidence" value="ECO:0007669"/>
    <property type="project" value="TreeGrafter"/>
</dbReference>
<dbReference type="STRING" id="4829.A0A168MPL8"/>
<dbReference type="GO" id="GO:0005524">
    <property type="term" value="F:ATP binding"/>
    <property type="evidence" value="ECO:0007669"/>
    <property type="project" value="UniProtKB-KW"/>
</dbReference>
<comment type="catalytic activity">
    <reaction evidence="5">
        <text>a long-chain fatty acid + ATP + CoA = a long-chain fatty acyl-CoA + AMP + diphosphate</text>
        <dbReference type="Rhea" id="RHEA:15421"/>
        <dbReference type="ChEBI" id="CHEBI:30616"/>
        <dbReference type="ChEBI" id="CHEBI:33019"/>
        <dbReference type="ChEBI" id="CHEBI:57287"/>
        <dbReference type="ChEBI" id="CHEBI:57560"/>
        <dbReference type="ChEBI" id="CHEBI:83139"/>
        <dbReference type="ChEBI" id="CHEBI:456215"/>
        <dbReference type="EC" id="6.2.1.3"/>
    </reaction>
</comment>
<dbReference type="InterPro" id="IPR042099">
    <property type="entry name" value="ANL_N_sf"/>
</dbReference>
<organism evidence="7">
    <name type="scientific">Absidia glauca</name>
    <name type="common">Pin mould</name>
    <dbReference type="NCBI Taxonomy" id="4829"/>
    <lineage>
        <taxon>Eukaryota</taxon>
        <taxon>Fungi</taxon>
        <taxon>Fungi incertae sedis</taxon>
        <taxon>Mucoromycota</taxon>
        <taxon>Mucoromycotina</taxon>
        <taxon>Mucoromycetes</taxon>
        <taxon>Mucorales</taxon>
        <taxon>Cunninghamellaceae</taxon>
        <taxon>Absidia</taxon>
    </lineage>
</organism>
<dbReference type="PROSITE" id="PS00455">
    <property type="entry name" value="AMP_BINDING"/>
    <property type="match status" value="1"/>
</dbReference>
<dbReference type="Proteomes" id="UP000078561">
    <property type="component" value="Unassembled WGS sequence"/>
</dbReference>
<dbReference type="OrthoDB" id="445695at2759"/>
<evidence type="ECO:0000256" key="2">
    <source>
        <dbReference type="ARBA" id="ARBA00022598"/>
    </source>
</evidence>
<evidence type="ECO:0000313" key="8">
    <source>
        <dbReference type="Proteomes" id="UP000078561"/>
    </source>
</evidence>
<dbReference type="EMBL" id="LT552383">
    <property type="protein sequence ID" value="SAL98939.1"/>
    <property type="molecule type" value="Genomic_DNA"/>
</dbReference>
<evidence type="ECO:0000256" key="1">
    <source>
        <dbReference type="ARBA" id="ARBA00006432"/>
    </source>
</evidence>
<dbReference type="AlphaFoldDB" id="A0A168MPL8"/>
<keyword evidence="2" id="KW-0436">Ligase</keyword>
<dbReference type="Pfam" id="PF00501">
    <property type="entry name" value="AMP-binding"/>
    <property type="match status" value="1"/>
</dbReference>
<dbReference type="InterPro" id="IPR000873">
    <property type="entry name" value="AMP-dep_synth/lig_dom"/>
</dbReference>
<evidence type="ECO:0000256" key="4">
    <source>
        <dbReference type="ARBA" id="ARBA00022840"/>
    </source>
</evidence>
<dbReference type="GO" id="GO:0005811">
    <property type="term" value="C:lipid droplet"/>
    <property type="evidence" value="ECO:0007669"/>
    <property type="project" value="TreeGrafter"/>
</dbReference>
<keyword evidence="3" id="KW-0547">Nucleotide-binding</keyword>
<dbReference type="PANTHER" id="PTHR43272">
    <property type="entry name" value="LONG-CHAIN-FATTY-ACID--COA LIGASE"/>
    <property type="match status" value="1"/>
</dbReference>
<keyword evidence="4" id="KW-0067">ATP-binding</keyword>
<protein>
    <recommendedName>
        <fullName evidence="6">AMP-dependent synthetase/ligase domain-containing protein</fullName>
    </recommendedName>
</protein>
<proteinExistence type="inferred from homology"/>
<dbReference type="PANTHER" id="PTHR43272:SF83">
    <property type="entry name" value="ACYL-COA SYNTHETASE LONG-CHAIN, ISOFORM J"/>
    <property type="match status" value="1"/>
</dbReference>
<accession>A0A168MPL8</accession>
<evidence type="ECO:0000259" key="6">
    <source>
        <dbReference type="Pfam" id="PF00501"/>
    </source>
</evidence>
<comment type="similarity">
    <text evidence="1">Belongs to the ATP-dependent AMP-binding enzyme family.</text>
</comment>
<dbReference type="InParanoid" id="A0A168MPL8"/>
<dbReference type="InterPro" id="IPR020845">
    <property type="entry name" value="AMP-binding_CS"/>
</dbReference>
<feature type="domain" description="AMP-dependent synthetase/ligase" evidence="6">
    <location>
        <begin position="86"/>
        <end position="486"/>
    </location>
</feature>
<evidence type="ECO:0000256" key="3">
    <source>
        <dbReference type="ARBA" id="ARBA00022741"/>
    </source>
</evidence>
<name>A0A168MPL8_ABSGL</name>
<dbReference type="SUPFAM" id="SSF56801">
    <property type="entry name" value="Acetyl-CoA synthetase-like"/>
    <property type="match status" value="1"/>
</dbReference>
<dbReference type="GO" id="GO:0005783">
    <property type="term" value="C:endoplasmic reticulum"/>
    <property type="evidence" value="ECO:0007669"/>
    <property type="project" value="TreeGrafter"/>
</dbReference>
<sequence length="638" mass="70703">MELINDLYLKKEPKATVLVDESEHIYRARAAADGLVSKPVVPELDKEHLTLKHLWLKATEQNADKSLFGYRPLIKTHTKETPAEGDKPAKKWTSYELGNYQWWTCKQARQFSLNTAAILHEHGIKAGDRVFFFAKTSAEWMITSMACFQLGIAISTGYDSMPADAIASIIDQTEPKAMFTEVGNPFTSLMKVVNKAYGLLKSKKQPSLVLYIGKDEEAPEDLDRFKKEKPDDVTMTHIQDIYHGNAAGKKQTNEADLLESASPKPSDLALIMFTSGSTGTPKGVELTHANILAAVGGAQYLIMDWFLKDDHCYIGFLPLAHILEYVVELVMISLNVPIGYATARTLMDDSVCGPGGAVEAKWQLLEYFGKENAITRIFDKTIFAPVQKVTGGKLIYGLSGGAPVSFETSKFLSSTLCHMVQGYGLTECCGLASLTYPALGPRTASIGPPSPSIEFKLQDVSDTDYKAAQGTGELWLRGPSLMQGYYNRPDLTKEAITSDGWFRTGDVAHLNEDGTVQILDRIKSLAKLSQGEYIALENLESRYRDCRSIKNICLIAHSDMNYIIGVVEPETEGVDKDKLLKELQDTARKTDMNKAETVKDIIVTKETDWMAAFATTSGKIKRGEVEKAYKDDIKKMYS</sequence>
<dbReference type="GO" id="GO:0035336">
    <property type="term" value="P:long-chain fatty-acyl-CoA metabolic process"/>
    <property type="evidence" value="ECO:0007669"/>
    <property type="project" value="TreeGrafter"/>
</dbReference>
<dbReference type="Gene3D" id="3.40.50.12780">
    <property type="entry name" value="N-terminal domain of ligase-like"/>
    <property type="match status" value="1"/>
</dbReference>
<dbReference type="OMA" id="AHIFEMG"/>
<evidence type="ECO:0000256" key="5">
    <source>
        <dbReference type="ARBA" id="ARBA00036813"/>
    </source>
</evidence>
<reference evidence="7" key="1">
    <citation type="submission" date="2016-04" db="EMBL/GenBank/DDBJ databases">
        <authorList>
            <person name="Evans L.H."/>
            <person name="Alamgir A."/>
            <person name="Owens N."/>
            <person name="Weber N.D."/>
            <person name="Virtaneva K."/>
            <person name="Barbian K."/>
            <person name="Babar A."/>
            <person name="Rosenke K."/>
        </authorList>
    </citation>
    <scope>NUCLEOTIDE SEQUENCE [LARGE SCALE GENOMIC DNA]</scope>
    <source>
        <strain evidence="7">CBS 101.48</strain>
    </source>
</reference>